<dbReference type="AlphaFoldDB" id="A0AAN9QTU3"/>
<keyword evidence="2" id="KW-1185">Reference proteome</keyword>
<evidence type="ECO:0000313" key="1">
    <source>
        <dbReference type="EMBL" id="KAK7350225.1"/>
    </source>
</evidence>
<accession>A0AAN9QTU3</accession>
<name>A0AAN9QTU3_CANGL</name>
<dbReference type="EMBL" id="JAYMYQ010000002">
    <property type="protein sequence ID" value="KAK7350225.1"/>
    <property type="molecule type" value="Genomic_DNA"/>
</dbReference>
<sequence length="161" mass="18080">MGTFLAFAQLGFSHYSRKEKKLSLLHDLITFKASEGREKTHRKWSQYGSRFGSSLCPHIALEFFFGLMRTKARTSKMGLAVGPALCPVASFGMCNFVKCDNSVLGDALLGKLSRRVSWYDEILYIESSTTDELVNRGNTHKVMGISGYCKDIHDSHWSSEV</sequence>
<protein>
    <submittedName>
        <fullName evidence="1">Uncharacterized protein</fullName>
    </submittedName>
</protein>
<evidence type="ECO:0000313" key="2">
    <source>
        <dbReference type="Proteomes" id="UP001367508"/>
    </source>
</evidence>
<organism evidence="1 2">
    <name type="scientific">Canavalia gladiata</name>
    <name type="common">Sword bean</name>
    <name type="synonym">Dolichos gladiatus</name>
    <dbReference type="NCBI Taxonomy" id="3824"/>
    <lineage>
        <taxon>Eukaryota</taxon>
        <taxon>Viridiplantae</taxon>
        <taxon>Streptophyta</taxon>
        <taxon>Embryophyta</taxon>
        <taxon>Tracheophyta</taxon>
        <taxon>Spermatophyta</taxon>
        <taxon>Magnoliopsida</taxon>
        <taxon>eudicotyledons</taxon>
        <taxon>Gunneridae</taxon>
        <taxon>Pentapetalae</taxon>
        <taxon>rosids</taxon>
        <taxon>fabids</taxon>
        <taxon>Fabales</taxon>
        <taxon>Fabaceae</taxon>
        <taxon>Papilionoideae</taxon>
        <taxon>50 kb inversion clade</taxon>
        <taxon>NPAAA clade</taxon>
        <taxon>indigoferoid/millettioid clade</taxon>
        <taxon>Phaseoleae</taxon>
        <taxon>Canavalia</taxon>
    </lineage>
</organism>
<gene>
    <name evidence="1" type="ORF">VNO77_08548</name>
</gene>
<proteinExistence type="predicted"/>
<dbReference type="Proteomes" id="UP001367508">
    <property type="component" value="Unassembled WGS sequence"/>
</dbReference>
<reference evidence="1 2" key="1">
    <citation type="submission" date="2024-01" db="EMBL/GenBank/DDBJ databases">
        <title>The genomes of 5 underutilized Papilionoideae crops provide insights into root nodulation and disease resistanc.</title>
        <authorList>
            <person name="Jiang F."/>
        </authorList>
    </citation>
    <scope>NUCLEOTIDE SEQUENCE [LARGE SCALE GENOMIC DNA]</scope>
    <source>
        <strain evidence="1">LVBAO_FW01</strain>
        <tissue evidence="1">Leaves</tissue>
    </source>
</reference>
<comment type="caution">
    <text evidence="1">The sequence shown here is derived from an EMBL/GenBank/DDBJ whole genome shotgun (WGS) entry which is preliminary data.</text>
</comment>